<feature type="transmembrane region" description="Helical" evidence="1">
    <location>
        <begin position="40"/>
        <end position="57"/>
    </location>
</feature>
<proteinExistence type="predicted"/>
<evidence type="ECO:0000313" key="3">
    <source>
        <dbReference type="Proteomes" id="UP000194873"/>
    </source>
</evidence>
<keyword evidence="1" id="KW-0472">Membrane</keyword>
<protein>
    <submittedName>
        <fullName evidence="2">Uncharacterized protein</fullName>
    </submittedName>
</protein>
<keyword evidence="3" id="KW-1185">Reference proteome</keyword>
<name>A0A243W7V8_9BACT</name>
<gene>
    <name evidence="2" type="ORF">BXP70_25765</name>
</gene>
<feature type="transmembrane region" description="Helical" evidence="1">
    <location>
        <begin position="102"/>
        <end position="120"/>
    </location>
</feature>
<organism evidence="2 3">
    <name type="scientific">Hymenobacter crusticola</name>
    <dbReference type="NCBI Taxonomy" id="1770526"/>
    <lineage>
        <taxon>Bacteria</taxon>
        <taxon>Pseudomonadati</taxon>
        <taxon>Bacteroidota</taxon>
        <taxon>Cytophagia</taxon>
        <taxon>Cytophagales</taxon>
        <taxon>Hymenobacteraceae</taxon>
        <taxon>Hymenobacter</taxon>
    </lineage>
</organism>
<evidence type="ECO:0000256" key="1">
    <source>
        <dbReference type="SAM" id="Phobius"/>
    </source>
</evidence>
<dbReference type="EMBL" id="MTSE01000029">
    <property type="protein sequence ID" value="OUJ69877.1"/>
    <property type="molecule type" value="Genomic_DNA"/>
</dbReference>
<accession>A0A243W7V8</accession>
<dbReference type="AlphaFoldDB" id="A0A243W7V8"/>
<comment type="caution">
    <text evidence="2">The sequence shown here is derived from an EMBL/GenBank/DDBJ whole genome shotgun (WGS) entry which is preliminary data.</text>
</comment>
<keyword evidence="1" id="KW-0812">Transmembrane</keyword>
<reference evidence="2 3" key="1">
    <citation type="submission" date="2017-01" db="EMBL/GenBank/DDBJ databases">
        <title>A new Hymenobacter.</title>
        <authorList>
            <person name="Liang Y."/>
            <person name="Feng F."/>
        </authorList>
    </citation>
    <scope>NUCLEOTIDE SEQUENCE [LARGE SCALE GENOMIC DNA]</scope>
    <source>
        <strain evidence="2">MIMBbqt21</strain>
    </source>
</reference>
<dbReference type="Proteomes" id="UP000194873">
    <property type="component" value="Unassembled WGS sequence"/>
</dbReference>
<evidence type="ECO:0000313" key="2">
    <source>
        <dbReference type="EMBL" id="OUJ69877.1"/>
    </source>
</evidence>
<feature type="transmembrane region" description="Helical" evidence="1">
    <location>
        <begin position="64"/>
        <end position="82"/>
    </location>
</feature>
<sequence>MVRGIVLVYSVGFLIGTYTHTQGIIDHGWLAFPVPLPVGLYWDALTFLDPLTVLLLWRRPRLGLGVATAIMVSDVSVNTAVYRAGYLGPSVPHMVPLSLFDQALFGLFVVVTAPLVWHLLPPIRRRST</sequence>
<keyword evidence="1" id="KW-1133">Transmembrane helix</keyword>